<comment type="caution">
    <text evidence="2">The sequence shown here is derived from an EMBL/GenBank/DDBJ whole genome shotgun (WGS) entry which is preliminary data.</text>
</comment>
<protein>
    <submittedName>
        <fullName evidence="2">Uncharacterized protein</fullName>
    </submittedName>
</protein>
<evidence type="ECO:0000256" key="1">
    <source>
        <dbReference type="SAM" id="Phobius"/>
    </source>
</evidence>
<feature type="transmembrane region" description="Helical" evidence="1">
    <location>
        <begin position="241"/>
        <end position="260"/>
    </location>
</feature>
<proteinExistence type="predicted"/>
<name>A0A7C6EC11_UNCW3</name>
<keyword evidence="1" id="KW-1133">Transmembrane helix</keyword>
<evidence type="ECO:0000313" key="2">
    <source>
        <dbReference type="EMBL" id="HHS51480.1"/>
    </source>
</evidence>
<keyword evidence="1" id="KW-0812">Transmembrane</keyword>
<reference evidence="2" key="1">
    <citation type="journal article" date="2020" name="mSystems">
        <title>Genome- and Community-Level Interaction Insights into Carbon Utilization and Element Cycling Functions of Hydrothermarchaeota in Hydrothermal Sediment.</title>
        <authorList>
            <person name="Zhou Z."/>
            <person name="Liu Y."/>
            <person name="Xu W."/>
            <person name="Pan J."/>
            <person name="Luo Z.H."/>
            <person name="Li M."/>
        </authorList>
    </citation>
    <scope>NUCLEOTIDE SEQUENCE [LARGE SCALE GENOMIC DNA]</scope>
    <source>
        <strain evidence="2">SpSt-876</strain>
    </source>
</reference>
<accession>A0A7C6EC11</accession>
<sequence>MLKTLFSVGDKENFINGVFKSGKFLVLTLVIECTAPRQTIIMSEIPDILEESTALELFTEKLVDQVLNYCGTRRLYPQDSLSFMYFKYIRPKGRFSGIVRVYGSELPAMARFEKIIMVLRSCPSYKKGYNDARTYLWGYRGGQVKIVEPAFYGLNCCISGCAGFYSIFPENKSLTTALLVPLGFGAFQTLLVHFTMEGSVPYAIKHFLQEQYVSGSAYYRFGYIEGAFDFYEEMECKIFRAWLIPSAVGAIISVIGYFLAR</sequence>
<gene>
    <name evidence="2" type="ORF">ENW73_01250</name>
</gene>
<dbReference type="AlphaFoldDB" id="A0A7C6EC11"/>
<keyword evidence="1" id="KW-0472">Membrane</keyword>
<organism evidence="2">
    <name type="scientific">candidate division WOR-3 bacterium</name>
    <dbReference type="NCBI Taxonomy" id="2052148"/>
    <lineage>
        <taxon>Bacteria</taxon>
        <taxon>Bacteria division WOR-3</taxon>
    </lineage>
</organism>
<dbReference type="EMBL" id="DTLI01000029">
    <property type="protein sequence ID" value="HHS51480.1"/>
    <property type="molecule type" value="Genomic_DNA"/>
</dbReference>